<dbReference type="PANTHER" id="PTHR20855">
    <property type="entry name" value="ADIPOR/PROGESTIN RECEPTOR-RELATED"/>
    <property type="match status" value="1"/>
</dbReference>
<comment type="similarity">
    <text evidence="2">Belongs to the ADIPOR family.</text>
</comment>
<gene>
    <name evidence="7" type="ORF">PEVE_00006293</name>
</gene>
<evidence type="ECO:0000256" key="5">
    <source>
        <dbReference type="ARBA" id="ARBA00023136"/>
    </source>
</evidence>
<evidence type="ECO:0000256" key="4">
    <source>
        <dbReference type="ARBA" id="ARBA00022989"/>
    </source>
</evidence>
<proteinExistence type="inferred from homology"/>
<dbReference type="InterPro" id="IPR004254">
    <property type="entry name" value="AdipoR/HlyIII-related"/>
</dbReference>
<evidence type="ECO:0000313" key="7">
    <source>
        <dbReference type="EMBL" id="CAH3167866.1"/>
    </source>
</evidence>
<evidence type="ECO:0000256" key="2">
    <source>
        <dbReference type="ARBA" id="ARBA00007018"/>
    </source>
</evidence>
<feature type="transmembrane region" description="Helical" evidence="6">
    <location>
        <begin position="70"/>
        <end position="91"/>
    </location>
</feature>
<accession>A0ABN8QTK9</accession>
<evidence type="ECO:0000313" key="8">
    <source>
        <dbReference type="Proteomes" id="UP001159427"/>
    </source>
</evidence>
<protein>
    <submittedName>
        <fullName evidence="7">Uncharacterized protein</fullName>
    </submittedName>
</protein>
<reference evidence="7 8" key="1">
    <citation type="submission" date="2022-05" db="EMBL/GenBank/DDBJ databases">
        <authorList>
            <consortium name="Genoscope - CEA"/>
            <person name="William W."/>
        </authorList>
    </citation>
    <scope>NUCLEOTIDE SEQUENCE [LARGE SCALE GENOMIC DNA]</scope>
</reference>
<keyword evidence="8" id="KW-1185">Reference proteome</keyword>
<dbReference type="EMBL" id="CALNXI010001402">
    <property type="protein sequence ID" value="CAH3167866.1"/>
    <property type="molecule type" value="Genomic_DNA"/>
</dbReference>
<name>A0ABN8QTK9_9CNID</name>
<dbReference type="PANTHER" id="PTHR20855:SF138">
    <property type="entry name" value="PROGESTIN AND ADIPOQ RECEPTOR FAMILY MEMBER 4"/>
    <property type="match status" value="1"/>
</dbReference>
<sequence>MQEETHRNHFRNNHFVENRKSDNNTRLQRLESCPPWLQFNKYILNGYRCNLSTPQCVESLFYIHNESFNIYSHGIPCAVILVLIPLTASAACLADPVWFFFHFFACFAPFFASPKIVNKYTLSKSESCRHLRPVIYVNHQRRLKLVET</sequence>
<organism evidence="7 8">
    <name type="scientific">Porites evermanni</name>
    <dbReference type="NCBI Taxonomy" id="104178"/>
    <lineage>
        <taxon>Eukaryota</taxon>
        <taxon>Metazoa</taxon>
        <taxon>Cnidaria</taxon>
        <taxon>Anthozoa</taxon>
        <taxon>Hexacorallia</taxon>
        <taxon>Scleractinia</taxon>
        <taxon>Fungiina</taxon>
        <taxon>Poritidae</taxon>
        <taxon>Porites</taxon>
    </lineage>
</organism>
<comment type="caution">
    <text evidence="7">The sequence shown here is derived from an EMBL/GenBank/DDBJ whole genome shotgun (WGS) entry which is preliminary data.</text>
</comment>
<dbReference type="Proteomes" id="UP001159427">
    <property type="component" value="Unassembled WGS sequence"/>
</dbReference>
<evidence type="ECO:0000256" key="3">
    <source>
        <dbReference type="ARBA" id="ARBA00022692"/>
    </source>
</evidence>
<keyword evidence="3 6" id="KW-0812">Transmembrane</keyword>
<feature type="transmembrane region" description="Helical" evidence="6">
    <location>
        <begin position="97"/>
        <end position="117"/>
    </location>
</feature>
<evidence type="ECO:0000256" key="1">
    <source>
        <dbReference type="ARBA" id="ARBA00004141"/>
    </source>
</evidence>
<comment type="subcellular location">
    <subcellularLocation>
        <location evidence="1">Membrane</location>
        <topology evidence="1">Multi-pass membrane protein</topology>
    </subcellularLocation>
</comment>
<keyword evidence="5 6" id="KW-0472">Membrane</keyword>
<keyword evidence="4 6" id="KW-1133">Transmembrane helix</keyword>
<evidence type="ECO:0000256" key="6">
    <source>
        <dbReference type="SAM" id="Phobius"/>
    </source>
</evidence>